<reference evidence="2 3" key="2">
    <citation type="journal article" date="2023" name="Mol. Biol. Evol.">
        <title>Genomics of Secondarily Temperate Adaptation in the Only Non-Antarctic Icefish.</title>
        <authorList>
            <person name="Rivera-Colon A.G."/>
            <person name="Rayamajhi N."/>
            <person name="Minhas B.F."/>
            <person name="Madrigal G."/>
            <person name="Bilyk K.T."/>
            <person name="Yoon V."/>
            <person name="Hune M."/>
            <person name="Gregory S."/>
            <person name="Cheng C.H.C."/>
            <person name="Catchen J.M."/>
        </authorList>
    </citation>
    <scope>NUCLEOTIDE SEQUENCE [LARGE SCALE GENOMIC DNA]</scope>
    <source>
        <strain evidence="2">JMC-PN-2008</strain>
    </source>
</reference>
<organism evidence="2 3">
    <name type="scientific">Eleginops maclovinus</name>
    <name type="common">Patagonian blennie</name>
    <name type="synonym">Eleginus maclovinus</name>
    <dbReference type="NCBI Taxonomy" id="56733"/>
    <lineage>
        <taxon>Eukaryota</taxon>
        <taxon>Metazoa</taxon>
        <taxon>Chordata</taxon>
        <taxon>Craniata</taxon>
        <taxon>Vertebrata</taxon>
        <taxon>Euteleostomi</taxon>
        <taxon>Actinopterygii</taxon>
        <taxon>Neopterygii</taxon>
        <taxon>Teleostei</taxon>
        <taxon>Neoteleostei</taxon>
        <taxon>Acanthomorphata</taxon>
        <taxon>Eupercaria</taxon>
        <taxon>Perciformes</taxon>
        <taxon>Notothenioidei</taxon>
        <taxon>Eleginopidae</taxon>
        <taxon>Eleginops</taxon>
    </lineage>
</organism>
<dbReference type="Proteomes" id="UP001346869">
    <property type="component" value="Unassembled WGS sequence"/>
</dbReference>
<evidence type="ECO:0000256" key="1">
    <source>
        <dbReference type="SAM" id="MobiDB-lite"/>
    </source>
</evidence>
<feature type="compositionally biased region" description="Basic residues" evidence="1">
    <location>
        <begin position="52"/>
        <end position="63"/>
    </location>
</feature>
<protein>
    <submittedName>
        <fullName evidence="2">Uncharacterized protein</fullName>
    </submittedName>
</protein>
<feature type="region of interest" description="Disordered" evidence="1">
    <location>
        <begin position="32"/>
        <end position="87"/>
    </location>
</feature>
<keyword evidence="3" id="KW-1185">Reference proteome</keyword>
<accession>A0AAN7XQ28</accession>
<feature type="compositionally biased region" description="Basic and acidic residues" evidence="1">
    <location>
        <begin position="69"/>
        <end position="87"/>
    </location>
</feature>
<evidence type="ECO:0000313" key="2">
    <source>
        <dbReference type="EMBL" id="KAK5864660.1"/>
    </source>
</evidence>
<comment type="caution">
    <text evidence="2">The sequence shown here is derived from an EMBL/GenBank/DDBJ whole genome shotgun (WGS) entry which is preliminary data.</text>
</comment>
<reference evidence="2 3" key="1">
    <citation type="journal article" date="2023" name="Genes (Basel)">
        <title>Chromosome-Level Genome Assembly and Circadian Gene Repertoire of the Patagonia Blennie Eleginops maclovinus-The Closest Ancestral Proxy of Antarctic Cryonotothenioids.</title>
        <authorList>
            <person name="Cheng C.C."/>
            <person name="Rivera-Colon A.G."/>
            <person name="Minhas B.F."/>
            <person name="Wilson L."/>
            <person name="Rayamajhi N."/>
            <person name="Vargas-Chacoff L."/>
            <person name="Catchen J.M."/>
        </authorList>
    </citation>
    <scope>NUCLEOTIDE SEQUENCE [LARGE SCALE GENOMIC DNA]</scope>
    <source>
        <strain evidence="2">JMC-PN-2008</strain>
    </source>
</reference>
<proteinExistence type="predicted"/>
<dbReference type="EMBL" id="JAUZQC010000010">
    <property type="protein sequence ID" value="KAK5864660.1"/>
    <property type="molecule type" value="Genomic_DNA"/>
</dbReference>
<dbReference type="AlphaFoldDB" id="A0AAN7XQ28"/>
<evidence type="ECO:0000313" key="3">
    <source>
        <dbReference type="Proteomes" id="UP001346869"/>
    </source>
</evidence>
<sequence>MERLSPLPPVCPLLSVTLLRRQLFPLLGDDVGLKSGAPATQKARFGQNRVRGGARVKRKRSHRTPVYLRRREGMGPGEEEGRMERLR</sequence>
<gene>
    <name evidence="2" type="ORF">PBY51_015886</name>
</gene>
<name>A0AAN7XQ28_ELEMC</name>